<dbReference type="Proteomes" id="UP000199628">
    <property type="component" value="Unassembled WGS sequence"/>
</dbReference>
<organism evidence="1 2">
    <name type="scientific">Ruegeria marina</name>
    <dbReference type="NCBI Taxonomy" id="639004"/>
    <lineage>
        <taxon>Bacteria</taxon>
        <taxon>Pseudomonadati</taxon>
        <taxon>Pseudomonadota</taxon>
        <taxon>Alphaproteobacteria</taxon>
        <taxon>Rhodobacterales</taxon>
        <taxon>Roseobacteraceae</taxon>
        <taxon>Ruegeria</taxon>
    </lineage>
</organism>
<sequence>MNVSLAQKARQNRIAALEYLRRTKQGAEAEVEVLNLFAHRARQKAKPIFCSVRAQMDDERIAA</sequence>
<dbReference type="AlphaFoldDB" id="A0A1G6P7L7"/>
<dbReference type="RefSeq" id="WP_093028805.1">
    <property type="nucleotide sequence ID" value="NZ_FMZV01000003.1"/>
</dbReference>
<reference evidence="2" key="1">
    <citation type="submission" date="2016-10" db="EMBL/GenBank/DDBJ databases">
        <authorList>
            <person name="Varghese N."/>
            <person name="Submissions S."/>
        </authorList>
    </citation>
    <scope>NUCLEOTIDE SEQUENCE [LARGE SCALE GENOMIC DNA]</scope>
    <source>
        <strain evidence="2">CGMCC 1.9108</strain>
    </source>
</reference>
<dbReference type="EMBL" id="FMZV01000003">
    <property type="protein sequence ID" value="SDC76089.1"/>
    <property type="molecule type" value="Genomic_DNA"/>
</dbReference>
<name>A0A1G6P7L7_9RHOB</name>
<evidence type="ECO:0000313" key="2">
    <source>
        <dbReference type="Proteomes" id="UP000199628"/>
    </source>
</evidence>
<protein>
    <submittedName>
        <fullName evidence="1">Uncharacterized protein</fullName>
    </submittedName>
</protein>
<accession>A0A1G6P7L7</accession>
<evidence type="ECO:0000313" key="1">
    <source>
        <dbReference type="EMBL" id="SDC76089.1"/>
    </source>
</evidence>
<dbReference type="OrthoDB" id="7871418at2"/>
<keyword evidence="2" id="KW-1185">Reference proteome</keyword>
<gene>
    <name evidence="1" type="ORF">SAMN04488239_103330</name>
</gene>
<proteinExistence type="predicted"/>